<feature type="domain" description="FAD-binding PCMH-type" evidence="4">
    <location>
        <begin position="106"/>
        <end position="296"/>
    </location>
</feature>
<evidence type="ECO:0000256" key="1">
    <source>
        <dbReference type="ARBA" id="ARBA00022505"/>
    </source>
</evidence>
<dbReference type="Pfam" id="PF01799">
    <property type="entry name" value="Fer2_2"/>
    <property type="match status" value="1"/>
</dbReference>
<dbReference type="InterPro" id="IPR036318">
    <property type="entry name" value="FAD-bd_PCMH-like_sf"/>
</dbReference>
<keyword evidence="6" id="KW-1185">Reference proteome</keyword>
<dbReference type="Gene3D" id="3.30.465.10">
    <property type="match status" value="1"/>
</dbReference>
<protein>
    <submittedName>
        <fullName evidence="5">Aox4 protein</fullName>
    </submittedName>
</protein>
<organism evidence="5 6">
    <name type="scientific">Symbiodinium pilosum</name>
    <name type="common">Dinoflagellate</name>
    <dbReference type="NCBI Taxonomy" id="2952"/>
    <lineage>
        <taxon>Eukaryota</taxon>
        <taxon>Sar</taxon>
        <taxon>Alveolata</taxon>
        <taxon>Dinophyceae</taxon>
        <taxon>Suessiales</taxon>
        <taxon>Symbiodiniaceae</taxon>
        <taxon>Symbiodinium</taxon>
    </lineage>
</organism>
<dbReference type="SMART" id="SM01092">
    <property type="entry name" value="CO_deh_flav_C"/>
    <property type="match status" value="1"/>
</dbReference>
<dbReference type="PANTHER" id="PTHR11908">
    <property type="entry name" value="XANTHINE DEHYDROGENASE"/>
    <property type="match status" value="1"/>
</dbReference>
<dbReference type="InterPro" id="IPR016169">
    <property type="entry name" value="FAD-bd_PCMH_sub2"/>
</dbReference>
<dbReference type="PANTHER" id="PTHR11908:SF132">
    <property type="entry name" value="ALDEHYDE OXIDASE 1-RELATED"/>
    <property type="match status" value="1"/>
</dbReference>
<dbReference type="GO" id="GO:0071949">
    <property type="term" value="F:FAD binding"/>
    <property type="evidence" value="ECO:0007669"/>
    <property type="project" value="InterPro"/>
</dbReference>
<dbReference type="EMBL" id="CAJNIZ010034335">
    <property type="protein sequence ID" value="CAE7551794.1"/>
    <property type="molecule type" value="Genomic_DNA"/>
</dbReference>
<dbReference type="OrthoDB" id="8300278at2759"/>
<evidence type="ECO:0000313" key="5">
    <source>
        <dbReference type="EMBL" id="CAE7551794.1"/>
    </source>
</evidence>
<keyword evidence="1" id="KW-0500">Molybdenum</keyword>
<comment type="caution">
    <text evidence="5">The sequence shown here is derived from an EMBL/GenBank/DDBJ whole genome shotgun (WGS) entry which is preliminary data.</text>
</comment>
<dbReference type="Pfam" id="PF00941">
    <property type="entry name" value="FAD_binding_5"/>
    <property type="match status" value="1"/>
</dbReference>
<dbReference type="Gene3D" id="3.30.390.50">
    <property type="entry name" value="CO dehydrogenase flavoprotein, C-terminal domain"/>
    <property type="match status" value="1"/>
</dbReference>
<evidence type="ECO:0000256" key="2">
    <source>
        <dbReference type="ARBA" id="ARBA00023002"/>
    </source>
</evidence>
<dbReference type="InterPro" id="IPR005107">
    <property type="entry name" value="CO_DH_flav_C"/>
</dbReference>
<dbReference type="InterPro" id="IPR002888">
    <property type="entry name" value="2Fe-2S-bd"/>
</dbReference>
<dbReference type="Gene3D" id="1.10.150.120">
    <property type="entry name" value="[2Fe-2S]-binding domain"/>
    <property type="match status" value="1"/>
</dbReference>
<dbReference type="InterPro" id="IPR016208">
    <property type="entry name" value="Ald_Oxase/xanthine_DH-like"/>
</dbReference>
<dbReference type="InterPro" id="IPR002346">
    <property type="entry name" value="Mopterin_DH_FAD-bd"/>
</dbReference>
<dbReference type="AlphaFoldDB" id="A0A812U1C5"/>
<gene>
    <name evidence="5" type="primary">Aox4</name>
    <name evidence="5" type="ORF">SPIL2461_LOCUS14662</name>
</gene>
<dbReference type="Proteomes" id="UP000649617">
    <property type="component" value="Unassembled WGS sequence"/>
</dbReference>
<dbReference type="GO" id="GO:0005506">
    <property type="term" value="F:iron ion binding"/>
    <property type="evidence" value="ECO:0007669"/>
    <property type="project" value="InterPro"/>
</dbReference>
<evidence type="ECO:0000313" key="6">
    <source>
        <dbReference type="Proteomes" id="UP000649617"/>
    </source>
</evidence>
<dbReference type="InterPro" id="IPR036683">
    <property type="entry name" value="CO_DH_flav_C_dom_sf"/>
</dbReference>
<feature type="non-terminal residue" evidence="5">
    <location>
        <position position="551"/>
    </location>
</feature>
<dbReference type="SUPFAM" id="SSF56176">
    <property type="entry name" value="FAD-binding/transporter-associated domain-like"/>
    <property type="match status" value="1"/>
</dbReference>
<dbReference type="Gene3D" id="3.90.1170.50">
    <property type="entry name" value="Aldehyde oxidase/xanthine dehydrogenase, a/b hammerhead"/>
    <property type="match status" value="1"/>
</dbReference>
<dbReference type="SUPFAM" id="SSF54665">
    <property type="entry name" value="CO dehydrogenase molybdoprotein N-domain-like"/>
    <property type="match status" value="1"/>
</dbReference>
<dbReference type="GO" id="GO:0016491">
    <property type="term" value="F:oxidoreductase activity"/>
    <property type="evidence" value="ECO:0007669"/>
    <property type="project" value="UniProtKB-KW"/>
</dbReference>
<dbReference type="SUPFAM" id="SSF47741">
    <property type="entry name" value="CO dehydrogenase ISP C-domain like"/>
    <property type="match status" value="1"/>
</dbReference>
<dbReference type="SUPFAM" id="SSF55447">
    <property type="entry name" value="CO dehydrogenase flavoprotein C-terminal domain-like"/>
    <property type="match status" value="1"/>
</dbReference>
<dbReference type="InterPro" id="IPR036856">
    <property type="entry name" value="Ald_Oxase/Xan_DH_a/b_sf"/>
</dbReference>
<feature type="region of interest" description="Disordered" evidence="3">
    <location>
        <begin position="428"/>
        <end position="447"/>
    </location>
</feature>
<proteinExistence type="predicted"/>
<dbReference type="PROSITE" id="PS51387">
    <property type="entry name" value="FAD_PCMH"/>
    <property type="match status" value="1"/>
</dbReference>
<dbReference type="InterPro" id="IPR036884">
    <property type="entry name" value="2Fe-2S-bd_dom_sf"/>
</dbReference>
<dbReference type="InterPro" id="IPR016166">
    <property type="entry name" value="FAD-bd_PCMH"/>
</dbReference>
<sequence length="551" mass="59443">MNGYEVTTIEEVGSPDKPHAIQTAMAKHSASQCGMCTPGMVMALYGHLAKGGSRAPQEIEGCIQGNLCRCTGYRPIHDAMKDAVLQPDCTADLAATKDYAPKSSVLSRDGQLWFNCTAIGDVFAALTYAAALPHRLVVGNTSTGVTKYYPYHRNDLPNVFINIQNVPELRAIEWNDKMLTLGAACTLSSVIEELEKATATAPQLAAIVRHLKLVAHPQVRDMGSWAGNVMIAKTHPDFPSDVCLLLTTLGAELKLMDADQKIQSVDIVTFLTDANLPRVGAKPQIIHSVTIPFPGANTFVDTFKIMRRHMNTHAELNAGFFFQFAADGPLSISDVRMVFGNVEHKPFVADATMKALRGQALTSALIESAGKVLKAEIEANIKDPSIPDPPFVVVDKQYRINLACNLFAKAALRGRQARGGVLTPEEISAAAAPQRPESSGDQKFTVDPLTEPVGQPVEKFQCVDQACGTAQYVADEPIRPRTLFGVPVHAEKVAAIKCIDVVECMEVVGVTHFISAADVKDLGAELIEGLLHLQGGSGPLVGWFRGRMLPQ</sequence>
<evidence type="ECO:0000259" key="4">
    <source>
        <dbReference type="PROSITE" id="PS51387"/>
    </source>
</evidence>
<dbReference type="Pfam" id="PF03450">
    <property type="entry name" value="CO_deh_flav_C"/>
    <property type="match status" value="1"/>
</dbReference>
<reference evidence="5" key="1">
    <citation type="submission" date="2021-02" db="EMBL/GenBank/DDBJ databases">
        <authorList>
            <person name="Dougan E. K."/>
            <person name="Rhodes N."/>
            <person name="Thang M."/>
            <person name="Chan C."/>
        </authorList>
    </citation>
    <scope>NUCLEOTIDE SEQUENCE</scope>
</reference>
<keyword evidence="2" id="KW-0560">Oxidoreductase</keyword>
<evidence type="ECO:0000256" key="3">
    <source>
        <dbReference type="SAM" id="MobiDB-lite"/>
    </source>
</evidence>
<accession>A0A812U1C5</accession>
<name>A0A812U1C5_SYMPI</name>